<sequence>MQKIITVSCLFGVIACQALSSELPRGSAPGPGKKFKFVSPKDSDIDCHTYHMNPEAGDLAFDPKNHKVYFLGHHKLASPDQKVKSQLIELDLKDLTMKKIVSLKVSHTAKLVAHKSPVEAITLLSFRGGTPGCGQGNAKGLGVKWVGKRRIIKTYEQAYYKLLPSKSGVKVLNRKDNVVRDFDLNTLQRRVTDSLPKKGMPLYLDMEEGVSFHYDQDGHGSVMKYDVLKQKLDSQMKLAEGMKVVQQQERFGVAKVNEEAGRITVNQIKGWSGRSYRTLRYQSKKLDVTQARLLVDFDSGLGLITGNLDMVAREWKLIEIYDGLKDKLLQEVKPPKDHYFATATMSPDGNHIVILAKHIVDYSLGAVSIYDVPMKKLKPVHLKF</sequence>
<dbReference type="STRING" id="1513793.SAMN06296036_11794"/>
<evidence type="ECO:0000313" key="1">
    <source>
        <dbReference type="EMBL" id="SMF55272.1"/>
    </source>
</evidence>
<dbReference type="RefSeq" id="WP_132322040.1">
    <property type="nucleotide sequence ID" value="NZ_FWZT01000017.1"/>
</dbReference>
<evidence type="ECO:0000313" key="2">
    <source>
        <dbReference type="Proteomes" id="UP000192907"/>
    </source>
</evidence>
<proteinExistence type="predicted"/>
<organism evidence="1 2">
    <name type="scientific">Pseudobacteriovorax antillogorgiicola</name>
    <dbReference type="NCBI Taxonomy" id="1513793"/>
    <lineage>
        <taxon>Bacteria</taxon>
        <taxon>Pseudomonadati</taxon>
        <taxon>Bdellovibrionota</taxon>
        <taxon>Oligoflexia</taxon>
        <taxon>Oligoflexales</taxon>
        <taxon>Pseudobacteriovoracaceae</taxon>
        <taxon>Pseudobacteriovorax</taxon>
    </lineage>
</organism>
<accession>A0A1Y6CBB5</accession>
<protein>
    <submittedName>
        <fullName evidence="1">Uncharacterized protein</fullName>
    </submittedName>
</protein>
<name>A0A1Y6CBB5_9BACT</name>
<dbReference type="EMBL" id="FWZT01000017">
    <property type="protein sequence ID" value="SMF55272.1"/>
    <property type="molecule type" value="Genomic_DNA"/>
</dbReference>
<dbReference type="PROSITE" id="PS51257">
    <property type="entry name" value="PROKAR_LIPOPROTEIN"/>
    <property type="match status" value="1"/>
</dbReference>
<gene>
    <name evidence="1" type="ORF">SAMN06296036_11794</name>
</gene>
<dbReference type="Proteomes" id="UP000192907">
    <property type="component" value="Unassembled WGS sequence"/>
</dbReference>
<reference evidence="2" key="1">
    <citation type="submission" date="2017-04" db="EMBL/GenBank/DDBJ databases">
        <authorList>
            <person name="Varghese N."/>
            <person name="Submissions S."/>
        </authorList>
    </citation>
    <scope>NUCLEOTIDE SEQUENCE [LARGE SCALE GENOMIC DNA]</scope>
    <source>
        <strain evidence="2">RKEM611</strain>
    </source>
</reference>
<keyword evidence="2" id="KW-1185">Reference proteome</keyword>
<dbReference type="AlphaFoldDB" id="A0A1Y6CBB5"/>